<evidence type="ECO:0000313" key="1">
    <source>
        <dbReference type="EMBL" id="KAG1530848.1"/>
    </source>
</evidence>
<evidence type="ECO:0000313" key="2">
    <source>
        <dbReference type="Proteomes" id="UP000740926"/>
    </source>
</evidence>
<dbReference type="Proteomes" id="UP000740926">
    <property type="component" value="Unassembled WGS sequence"/>
</dbReference>
<proteinExistence type="predicted"/>
<dbReference type="AlphaFoldDB" id="A0A9P6XRE4"/>
<dbReference type="EMBL" id="JAANIU010011724">
    <property type="protein sequence ID" value="KAG1530848.1"/>
    <property type="molecule type" value="Genomic_DNA"/>
</dbReference>
<sequence>MKRIPDSIKMEIIAKLSTDMTQREIAKELKVSDGYVAKVAKEVNHASVNSAGRKPILSDTTKRHIILKFKTGGYATATAASRAIVPIIKAKILPETKTKGITVKRTKEKGKTTIYQEVQGLDSSRLAKGYLLG</sequence>
<dbReference type="Gene3D" id="1.10.1270.10">
    <property type="entry name" value="TrpR-like"/>
    <property type="match status" value="1"/>
</dbReference>
<comment type="caution">
    <text evidence="1">The sequence shown here is derived from an EMBL/GenBank/DDBJ whole genome shotgun (WGS) entry which is preliminary data.</text>
</comment>
<accession>A0A9P6XRE4</accession>
<dbReference type="InterPro" id="IPR038116">
    <property type="entry name" value="TrpR-like_sf"/>
</dbReference>
<protein>
    <submittedName>
        <fullName evidence="1">Uncharacterized protein</fullName>
    </submittedName>
</protein>
<gene>
    <name evidence="1" type="ORF">G6F50_017052</name>
</gene>
<name>A0A9P6XRE4_9FUNG</name>
<reference evidence="1 2" key="1">
    <citation type="journal article" date="2020" name="Microb. Genom.">
        <title>Genetic diversity of clinical and environmental Mucorales isolates obtained from an investigation of mucormycosis cases among solid organ transplant recipients.</title>
        <authorList>
            <person name="Nguyen M.H."/>
            <person name="Kaul D."/>
            <person name="Muto C."/>
            <person name="Cheng S.J."/>
            <person name="Richter R.A."/>
            <person name="Bruno V.M."/>
            <person name="Liu G."/>
            <person name="Beyhan S."/>
            <person name="Sundermann A.J."/>
            <person name="Mounaud S."/>
            <person name="Pasculle A.W."/>
            <person name="Nierman W.C."/>
            <person name="Driscoll E."/>
            <person name="Cumbie R."/>
            <person name="Clancy C.J."/>
            <person name="Dupont C.L."/>
        </authorList>
    </citation>
    <scope>NUCLEOTIDE SEQUENCE [LARGE SCALE GENOMIC DNA]</scope>
    <source>
        <strain evidence="1 2">GL24</strain>
    </source>
</reference>
<keyword evidence="2" id="KW-1185">Reference proteome</keyword>
<organism evidence="1 2">
    <name type="scientific">Rhizopus delemar</name>
    <dbReference type="NCBI Taxonomy" id="936053"/>
    <lineage>
        <taxon>Eukaryota</taxon>
        <taxon>Fungi</taxon>
        <taxon>Fungi incertae sedis</taxon>
        <taxon>Mucoromycota</taxon>
        <taxon>Mucoromycotina</taxon>
        <taxon>Mucoromycetes</taxon>
        <taxon>Mucorales</taxon>
        <taxon>Mucorineae</taxon>
        <taxon>Rhizopodaceae</taxon>
        <taxon>Rhizopus</taxon>
    </lineage>
</organism>